<feature type="transmembrane region" description="Helical" evidence="11">
    <location>
        <begin position="20"/>
        <end position="42"/>
    </location>
</feature>
<dbReference type="Pfam" id="PF02687">
    <property type="entry name" value="FtsX"/>
    <property type="match status" value="1"/>
</dbReference>
<evidence type="ECO:0000256" key="5">
    <source>
        <dbReference type="ARBA" id="ARBA00022618"/>
    </source>
</evidence>
<reference evidence="14 15" key="1">
    <citation type="journal article" date="2016" name="Nat. Commun.">
        <title>Thousands of microbial genomes shed light on interconnected biogeochemical processes in an aquifer system.</title>
        <authorList>
            <person name="Anantharaman K."/>
            <person name="Brown C.T."/>
            <person name="Hug L.A."/>
            <person name="Sharon I."/>
            <person name="Castelle C.J."/>
            <person name="Probst A.J."/>
            <person name="Thomas B.C."/>
            <person name="Singh A."/>
            <person name="Wilkins M.J."/>
            <person name="Karaoz U."/>
            <person name="Brodie E.L."/>
            <person name="Williams K.H."/>
            <person name="Hubbard S.S."/>
            <person name="Banfield J.F."/>
        </authorList>
    </citation>
    <scope>NUCLEOTIDE SEQUENCE [LARGE SCALE GENOMIC DNA]</scope>
</reference>
<dbReference type="AlphaFoldDB" id="A0A1F7W9B0"/>
<evidence type="ECO:0000313" key="14">
    <source>
        <dbReference type="EMBL" id="OGL99403.1"/>
    </source>
</evidence>
<feature type="domain" description="FtsX extracellular" evidence="13">
    <location>
        <begin position="57"/>
        <end position="143"/>
    </location>
</feature>
<dbReference type="EMBL" id="MGFE01000005">
    <property type="protein sequence ID" value="OGL99403.1"/>
    <property type="molecule type" value="Genomic_DNA"/>
</dbReference>
<proteinExistence type="inferred from homology"/>
<evidence type="ECO:0000256" key="10">
    <source>
        <dbReference type="PIRNR" id="PIRNR003097"/>
    </source>
</evidence>
<keyword evidence="6 11" id="KW-0812">Transmembrane</keyword>
<comment type="subcellular location">
    <subcellularLocation>
        <location evidence="1">Cell membrane</location>
        <topology evidence="1">Multi-pass membrane protein</topology>
    </subcellularLocation>
</comment>
<dbReference type="InterPro" id="IPR003838">
    <property type="entry name" value="ABC3_permease_C"/>
</dbReference>
<keyword evidence="5 10" id="KW-0132">Cell division</keyword>
<sequence length="303" mass="34215">MITALRAVKFAFQNFGRNFWLSLITVSMLVLTLLTVNVLMVLQQVASKAIAFAEERIEVSVYFYPATAEERITGAAGYLRGLPQVRDVEVITSDEALRRFSDRHAADEAILQSLDEVGGNPFGPTLVVKAYGADDFPFILDALDNPQFRNDIREKDFSSFEDIIDRIRSTTDRIQLFGMVLSAIFLLIATLIVFNTVRIAIFIHREEIGIMKLVGATNAFVRAPFLIECLIYSLFSVAFTAVIVYSSVAVMDPKFSAFFGGESVGLLEYFIRNWYWIFGMQFVILTIINMLATMVAMRKYLRV</sequence>
<evidence type="ECO:0000313" key="15">
    <source>
        <dbReference type="Proteomes" id="UP000176501"/>
    </source>
</evidence>
<evidence type="ECO:0000259" key="12">
    <source>
        <dbReference type="Pfam" id="PF02687"/>
    </source>
</evidence>
<evidence type="ECO:0000256" key="4">
    <source>
        <dbReference type="ARBA" id="ARBA00022475"/>
    </source>
</evidence>
<dbReference type="InterPro" id="IPR040690">
    <property type="entry name" value="FtsX_ECD"/>
</dbReference>
<feature type="transmembrane region" description="Helical" evidence="11">
    <location>
        <begin position="274"/>
        <end position="297"/>
    </location>
</feature>
<dbReference type="InterPro" id="IPR004513">
    <property type="entry name" value="FtsX"/>
</dbReference>
<evidence type="ECO:0000256" key="11">
    <source>
        <dbReference type="SAM" id="Phobius"/>
    </source>
</evidence>
<feature type="domain" description="ABC3 transporter permease C-terminal" evidence="12">
    <location>
        <begin position="179"/>
        <end position="299"/>
    </location>
</feature>
<dbReference type="Proteomes" id="UP000176501">
    <property type="component" value="Unassembled WGS sequence"/>
</dbReference>
<name>A0A1F7W9B0_9BACT</name>
<gene>
    <name evidence="14" type="ORF">A2304_01245</name>
</gene>
<protein>
    <recommendedName>
        <fullName evidence="3 10">Cell division protein FtsX</fullName>
    </recommendedName>
</protein>
<evidence type="ECO:0000256" key="1">
    <source>
        <dbReference type="ARBA" id="ARBA00004651"/>
    </source>
</evidence>
<dbReference type="PIRSF" id="PIRSF003097">
    <property type="entry name" value="FtsX"/>
    <property type="match status" value="1"/>
</dbReference>
<comment type="similarity">
    <text evidence="2 10">Belongs to the ABC-4 integral membrane protein family. FtsX subfamily.</text>
</comment>
<dbReference type="GO" id="GO:0005886">
    <property type="term" value="C:plasma membrane"/>
    <property type="evidence" value="ECO:0007669"/>
    <property type="project" value="UniProtKB-SubCell"/>
</dbReference>
<comment type="caution">
    <text evidence="14">The sequence shown here is derived from an EMBL/GenBank/DDBJ whole genome shotgun (WGS) entry which is preliminary data.</text>
</comment>
<evidence type="ECO:0000259" key="13">
    <source>
        <dbReference type="Pfam" id="PF18075"/>
    </source>
</evidence>
<evidence type="ECO:0000256" key="7">
    <source>
        <dbReference type="ARBA" id="ARBA00022989"/>
    </source>
</evidence>
<dbReference type="Pfam" id="PF18075">
    <property type="entry name" value="FtsX_ECD"/>
    <property type="match status" value="1"/>
</dbReference>
<evidence type="ECO:0000256" key="3">
    <source>
        <dbReference type="ARBA" id="ARBA00021907"/>
    </source>
</evidence>
<evidence type="ECO:0000256" key="6">
    <source>
        <dbReference type="ARBA" id="ARBA00022692"/>
    </source>
</evidence>
<evidence type="ECO:0000256" key="2">
    <source>
        <dbReference type="ARBA" id="ARBA00007379"/>
    </source>
</evidence>
<dbReference type="PANTHER" id="PTHR47755">
    <property type="entry name" value="CELL DIVISION PROTEIN FTSX"/>
    <property type="match status" value="1"/>
</dbReference>
<evidence type="ECO:0000256" key="8">
    <source>
        <dbReference type="ARBA" id="ARBA00023136"/>
    </source>
</evidence>
<dbReference type="GO" id="GO:0051301">
    <property type="term" value="P:cell division"/>
    <property type="evidence" value="ECO:0007669"/>
    <property type="project" value="UniProtKB-KW"/>
</dbReference>
<accession>A0A1F7W9B0</accession>
<dbReference type="PANTHER" id="PTHR47755:SF1">
    <property type="entry name" value="CELL DIVISION PROTEIN FTSX"/>
    <property type="match status" value="1"/>
</dbReference>
<dbReference type="Gene3D" id="3.30.70.3040">
    <property type="match status" value="1"/>
</dbReference>
<keyword evidence="8 10" id="KW-0472">Membrane</keyword>
<feature type="transmembrane region" description="Helical" evidence="11">
    <location>
        <begin position="225"/>
        <end position="248"/>
    </location>
</feature>
<feature type="transmembrane region" description="Helical" evidence="11">
    <location>
        <begin position="176"/>
        <end position="204"/>
    </location>
</feature>
<keyword evidence="9 10" id="KW-0131">Cell cycle</keyword>
<keyword evidence="7 11" id="KW-1133">Transmembrane helix</keyword>
<evidence type="ECO:0000256" key="9">
    <source>
        <dbReference type="ARBA" id="ARBA00023306"/>
    </source>
</evidence>
<keyword evidence="4 10" id="KW-1003">Cell membrane</keyword>
<organism evidence="14 15">
    <name type="scientific">Candidatus Uhrbacteria bacterium RIFOXYB2_FULL_57_15</name>
    <dbReference type="NCBI Taxonomy" id="1802422"/>
    <lineage>
        <taxon>Bacteria</taxon>
        <taxon>Candidatus Uhriibacteriota</taxon>
    </lineage>
</organism>